<dbReference type="Proteomes" id="UP000752696">
    <property type="component" value="Unassembled WGS sequence"/>
</dbReference>
<protein>
    <submittedName>
        <fullName evidence="1">Uncharacterized protein</fullName>
    </submittedName>
</protein>
<accession>A0A6V7GWC6</accession>
<gene>
    <name evidence="1" type="ORF">MHI_LOCUS131673</name>
</gene>
<sequence length="69" mass="8026">MRKRCVTISKKHDILAFKLSPPCALYVGLIKTCMCRNSFIKNLFCIVEPVVAMTRNWPSIGRHDVTMRW</sequence>
<evidence type="ECO:0000313" key="2">
    <source>
        <dbReference type="Proteomes" id="UP000752696"/>
    </source>
</evidence>
<dbReference type="EMBL" id="CAJDYZ010002556">
    <property type="protein sequence ID" value="CAD1469539.1"/>
    <property type="molecule type" value="Genomic_DNA"/>
</dbReference>
<proteinExistence type="predicted"/>
<keyword evidence="2" id="KW-1185">Reference proteome</keyword>
<evidence type="ECO:0000313" key="1">
    <source>
        <dbReference type="EMBL" id="CAD1469539.1"/>
    </source>
</evidence>
<reference evidence="1" key="1">
    <citation type="submission" date="2020-07" db="EMBL/GenBank/DDBJ databases">
        <authorList>
            <person name="Nazaruddin N."/>
        </authorList>
    </citation>
    <scope>NUCLEOTIDE SEQUENCE</scope>
</reference>
<comment type="caution">
    <text evidence="1">The sequence shown here is derived from an EMBL/GenBank/DDBJ whole genome shotgun (WGS) entry which is preliminary data.</text>
</comment>
<dbReference type="AlphaFoldDB" id="A0A6V7GWC6"/>
<name>A0A6V7GWC6_9HYME</name>
<organism evidence="1 2">
    <name type="scientific">Heterotrigona itama</name>
    <dbReference type="NCBI Taxonomy" id="395501"/>
    <lineage>
        <taxon>Eukaryota</taxon>
        <taxon>Metazoa</taxon>
        <taxon>Ecdysozoa</taxon>
        <taxon>Arthropoda</taxon>
        <taxon>Hexapoda</taxon>
        <taxon>Insecta</taxon>
        <taxon>Pterygota</taxon>
        <taxon>Neoptera</taxon>
        <taxon>Endopterygota</taxon>
        <taxon>Hymenoptera</taxon>
        <taxon>Apocrita</taxon>
        <taxon>Aculeata</taxon>
        <taxon>Apoidea</taxon>
        <taxon>Anthophila</taxon>
        <taxon>Apidae</taxon>
        <taxon>Heterotrigona</taxon>
    </lineage>
</organism>